<sequence length="37" mass="4217">MTAFASHALRMGALFCLMSTPDLDWQFILNMWPTVSL</sequence>
<reference evidence="1" key="1">
    <citation type="submission" date="2014-11" db="EMBL/GenBank/DDBJ databases">
        <authorList>
            <person name="Amaro Gonzalez C."/>
        </authorList>
    </citation>
    <scope>NUCLEOTIDE SEQUENCE</scope>
</reference>
<reference evidence="1" key="2">
    <citation type="journal article" date="2015" name="Fish Shellfish Immunol.">
        <title>Early steps in the European eel (Anguilla anguilla)-Vibrio vulnificus interaction in the gills: Role of the RtxA13 toxin.</title>
        <authorList>
            <person name="Callol A."/>
            <person name="Pajuelo D."/>
            <person name="Ebbesson L."/>
            <person name="Teles M."/>
            <person name="MacKenzie S."/>
            <person name="Amaro C."/>
        </authorList>
    </citation>
    <scope>NUCLEOTIDE SEQUENCE</scope>
</reference>
<organism evidence="1">
    <name type="scientific">Anguilla anguilla</name>
    <name type="common">European freshwater eel</name>
    <name type="synonym">Muraena anguilla</name>
    <dbReference type="NCBI Taxonomy" id="7936"/>
    <lineage>
        <taxon>Eukaryota</taxon>
        <taxon>Metazoa</taxon>
        <taxon>Chordata</taxon>
        <taxon>Craniata</taxon>
        <taxon>Vertebrata</taxon>
        <taxon>Euteleostomi</taxon>
        <taxon>Actinopterygii</taxon>
        <taxon>Neopterygii</taxon>
        <taxon>Teleostei</taxon>
        <taxon>Anguilliformes</taxon>
        <taxon>Anguillidae</taxon>
        <taxon>Anguilla</taxon>
    </lineage>
</organism>
<protein>
    <submittedName>
        <fullName evidence="1">Uncharacterized protein</fullName>
    </submittedName>
</protein>
<name>A0A0E9W7W5_ANGAN</name>
<accession>A0A0E9W7W5</accession>
<dbReference type="AlphaFoldDB" id="A0A0E9W7W5"/>
<dbReference type="EMBL" id="GBXM01022113">
    <property type="protein sequence ID" value="JAH86464.1"/>
    <property type="molecule type" value="Transcribed_RNA"/>
</dbReference>
<proteinExistence type="predicted"/>
<evidence type="ECO:0000313" key="1">
    <source>
        <dbReference type="EMBL" id="JAH86464.1"/>
    </source>
</evidence>